<dbReference type="RefSeq" id="WP_189298499.1">
    <property type="nucleotide sequence ID" value="NZ_BMRP01000005.1"/>
</dbReference>
<name>A0ABQ2UVN7_9ACTN</name>
<dbReference type="EMBL" id="BMRP01000005">
    <property type="protein sequence ID" value="GGU55117.1"/>
    <property type="molecule type" value="Genomic_DNA"/>
</dbReference>
<dbReference type="InterPro" id="IPR005523">
    <property type="entry name" value="DUF317_SPDY"/>
</dbReference>
<feature type="domain" description="DUF317" evidence="1">
    <location>
        <begin position="59"/>
        <end position="116"/>
    </location>
</feature>
<feature type="domain" description="DUF317" evidence="1">
    <location>
        <begin position="146"/>
        <end position="208"/>
    </location>
</feature>
<dbReference type="Pfam" id="PF03771">
    <property type="entry name" value="SPDY"/>
    <property type="match status" value="2"/>
</dbReference>
<reference evidence="3" key="1">
    <citation type="journal article" date="2019" name="Int. J. Syst. Evol. Microbiol.">
        <title>The Global Catalogue of Microorganisms (GCM) 10K type strain sequencing project: providing services to taxonomists for standard genome sequencing and annotation.</title>
        <authorList>
            <consortium name="The Broad Institute Genomics Platform"/>
            <consortium name="The Broad Institute Genome Sequencing Center for Infectious Disease"/>
            <person name="Wu L."/>
            <person name="Ma J."/>
        </authorList>
    </citation>
    <scope>NUCLEOTIDE SEQUENCE [LARGE SCALE GENOMIC DNA]</scope>
    <source>
        <strain evidence="3">JCM 3399</strain>
    </source>
</reference>
<evidence type="ECO:0000313" key="2">
    <source>
        <dbReference type="EMBL" id="GGU55117.1"/>
    </source>
</evidence>
<evidence type="ECO:0000259" key="1">
    <source>
        <dbReference type="Pfam" id="PF03771"/>
    </source>
</evidence>
<organism evidence="2 3">
    <name type="scientific">Streptomyces albospinus</name>
    <dbReference type="NCBI Taxonomy" id="285515"/>
    <lineage>
        <taxon>Bacteria</taxon>
        <taxon>Bacillati</taxon>
        <taxon>Actinomycetota</taxon>
        <taxon>Actinomycetes</taxon>
        <taxon>Kitasatosporales</taxon>
        <taxon>Streptomycetaceae</taxon>
        <taxon>Streptomyces</taxon>
    </lineage>
</organism>
<proteinExistence type="predicted"/>
<accession>A0ABQ2UVN7</accession>
<evidence type="ECO:0000313" key="3">
    <source>
        <dbReference type="Proteomes" id="UP000654471"/>
    </source>
</evidence>
<protein>
    <recommendedName>
        <fullName evidence="1">DUF317 domain-containing protein</fullName>
    </recommendedName>
</protein>
<dbReference type="Proteomes" id="UP000654471">
    <property type="component" value="Unassembled WGS sequence"/>
</dbReference>
<gene>
    <name evidence="2" type="ORF">GCM10010211_19750</name>
</gene>
<comment type="caution">
    <text evidence="2">The sequence shown here is derived from an EMBL/GenBank/DDBJ whole genome shotgun (WGS) entry which is preliminary data.</text>
</comment>
<keyword evidence="3" id="KW-1185">Reference proteome</keyword>
<sequence length="271" mass="30249">MTDPYLHTRANSPHGTIWFETQPRYLAGRGDPRHITQALRAAGWVNRSDPDFPHVLLVSPDYRHSVVLEPDPEPYGAWWRIRGQEEDGRRWYTEFGAHTPVEILAHLTDALLQPAPEQTPPVWSPLTAAGWSYERDEHGNEIARHPDGILSLERWSVEPGETFHWRAQAAVPNGGGGFRRIWHAYLDEQMPPHLIAAFTGALADAEPVQRGMYDVPHSHLVTQEQRGPQGEQLAASHEVRLKAVRAAARKARRTAALTTAAPAAPAAGRAR</sequence>